<dbReference type="EMBL" id="BARW01001521">
    <property type="protein sequence ID" value="GAI60683.1"/>
    <property type="molecule type" value="Genomic_DNA"/>
</dbReference>
<proteinExistence type="predicted"/>
<accession>X1PXN6</accession>
<name>X1PXN6_9ZZZZ</name>
<protein>
    <submittedName>
        <fullName evidence="1">Uncharacterized protein</fullName>
    </submittedName>
</protein>
<dbReference type="AlphaFoldDB" id="X1PXN6"/>
<comment type="caution">
    <text evidence="1">The sequence shown here is derived from an EMBL/GenBank/DDBJ whole genome shotgun (WGS) entry which is preliminary data.</text>
</comment>
<gene>
    <name evidence="1" type="ORF">S12H4_04791</name>
</gene>
<evidence type="ECO:0000313" key="1">
    <source>
        <dbReference type="EMBL" id="GAI60683.1"/>
    </source>
</evidence>
<organism evidence="1">
    <name type="scientific">marine sediment metagenome</name>
    <dbReference type="NCBI Taxonomy" id="412755"/>
    <lineage>
        <taxon>unclassified sequences</taxon>
        <taxon>metagenomes</taxon>
        <taxon>ecological metagenomes</taxon>
    </lineage>
</organism>
<sequence length="128" mass="14330">MVRKLGYTHWETFIYHGDEIEASSVSATYETKKNLSCLSSPQATVPEKVKFAVTIKTSDAGKKASLGIYVDDELELEWETNSTDYELKTGAIDVSWAEGLHTVEAKLKVEAGGTAYNQLLEIYYSLRR</sequence>
<reference evidence="1" key="1">
    <citation type="journal article" date="2014" name="Front. Microbiol.">
        <title>High frequency of phylogenetically diverse reductive dehalogenase-homologous genes in deep subseafloor sedimentary metagenomes.</title>
        <authorList>
            <person name="Kawai M."/>
            <person name="Futagami T."/>
            <person name="Toyoda A."/>
            <person name="Takaki Y."/>
            <person name="Nishi S."/>
            <person name="Hori S."/>
            <person name="Arai W."/>
            <person name="Tsubouchi T."/>
            <person name="Morono Y."/>
            <person name="Uchiyama I."/>
            <person name="Ito T."/>
            <person name="Fujiyama A."/>
            <person name="Inagaki F."/>
            <person name="Takami H."/>
        </authorList>
    </citation>
    <scope>NUCLEOTIDE SEQUENCE</scope>
    <source>
        <strain evidence="1">Expedition CK06-06</strain>
    </source>
</reference>